<dbReference type="InterPro" id="IPR020471">
    <property type="entry name" value="AKR"/>
</dbReference>
<organism evidence="2 3">
    <name type="scientific">Agrocybe pediades</name>
    <dbReference type="NCBI Taxonomy" id="84607"/>
    <lineage>
        <taxon>Eukaryota</taxon>
        <taxon>Fungi</taxon>
        <taxon>Dikarya</taxon>
        <taxon>Basidiomycota</taxon>
        <taxon>Agaricomycotina</taxon>
        <taxon>Agaricomycetes</taxon>
        <taxon>Agaricomycetidae</taxon>
        <taxon>Agaricales</taxon>
        <taxon>Agaricineae</taxon>
        <taxon>Strophariaceae</taxon>
        <taxon>Agrocybe</taxon>
    </lineage>
</organism>
<dbReference type="Proteomes" id="UP000521872">
    <property type="component" value="Unassembled WGS sequence"/>
</dbReference>
<sequence>MARYLIQSLRLSFVCVLLSLLYSFVLQKRSSSSSRMVESPIDTLPPDGEEDFPTAGPLVPALGGSMNLPAIVYGAGAFSNQYNSDDHLASTIPLRTVRLALRYGIRAFDTSAYYGPSEIVLGNILHALREEFPRSSYQLMTKCGRHGLSNFDYSPTTIRESVKRSLERLKTDYLDTVYLHDVEFVATPVAPRTTGNHTVALDAEAAAYGLAQGDEAKIRDEGDQKVLDAFRELQTLKEEGLIKNIGLTGFPLPTLLRLAILILHTAPYKPVDVLLSYSHLCLQNSAFLQFVPHFYERAKIGQLLAASPLSMALLTTNPPSWHPAPPELRKAVVESASTWDGDYPNLAVGYSVRHTNFAEKPLPLVIGLSTPREVHEIVKVWREIQAGSENDARRKGEEKAREVFRQAGYLDWSWASP</sequence>
<reference evidence="2 3" key="1">
    <citation type="submission" date="2019-12" db="EMBL/GenBank/DDBJ databases">
        <authorList>
            <person name="Floudas D."/>
            <person name="Bentzer J."/>
            <person name="Ahren D."/>
            <person name="Johansson T."/>
            <person name="Persson P."/>
            <person name="Tunlid A."/>
        </authorList>
    </citation>
    <scope>NUCLEOTIDE SEQUENCE [LARGE SCALE GENOMIC DNA]</scope>
    <source>
        <strain evidence="2 3">CBS 102.39</strain>
    </source>
</reference>
<dbReference type="PANTHER" id="PTHR42686">
    <property type="entry name" value="GH17980P-RELATED"/>
    <property type="match status" value="1"/>
</dbReference>
<accession>A0A8H4QZZ9</accession>
<name>A0A8H4QZZ9_9AGAR</name>
<dbReference type="PANTHER" id="PTHR42686:SF1">
    <property type="entry name" value="GH17980P-RELATED"/>
    <property type="match status" value="1"/>
</dbReference>
<proteinExistence type="predicted"/>
<dbReference type="GO" id="GO:0045290">
    <property type="term" value="F:D-arabinose 1-dehydrogenase [NAD(P)+] activity"/>
    <property type="evidence" value="ECO:0007669"/>
    <property type="project" value="TreeGrafter"/>
</dbReference>
<dbReference type="SUPFAM" id="SSF51430">
    <property type="entry name" value="NAD(P)-linked oxidoreductase"/>
    <property type="match status" value="1"/>
</dbReference>
<evidence type="ECO:0000313" key="3">
    <source>
        <dbReference type="Proteomes" id="UP000521872"/>
    </source>
</evidence>
<gene>
    <name evidence="2" type="ORF">D9613_005452</name>
</gene>
<dbReference type="Pfam" id="PF00248">
    <property type="entry name" value="Aldo_ket_red"/>
    <property type="match status" value="1"/>
</dbReference>
<evidence type="ECO:0000313" key="2">
    <source>
        <dbReference type="EMBL" id="KAF4619372.1"/>
    </source>
</evidence>
<dbReference type="InterPro" id="IPR036812">
    <property type="entry name" value="NAD(P)_OxRdtase_dom_sf"/>
</dbReference>
<dbReference type="InterPro" id="IPR023210">
    <property type="entry name" value="NADP_OxRdtase_dom"/>
</dbReference>
<dbReference type="EMBL" id="JAACJL010000016">
    <property type="protein sequence ID" value="KAF4619372.1"/>
    <property type="molecule type" value="Genomic_DNA"/>
</dbReference>
<comment type="caution">
    <text evidence="2">The sequence shown here is derived from an EMBL/GenBank/DDBJ whole genome shotgun (WGS) entry which is preliminary data.</text>
</comment>
<dbReference type="Gene3D" id="3.20.20.100">
    <property type="entry name" value="NADP-dependent oxidoreductase domain"/>
    <property type="match status" value="1"/>
</dbReference>
<dbReference type="GO" id="GO:0070485">
    <property type="term" value="P:dehydro-D-arabinono-1,4-lactone biosynthetic process"/>
    <property type="evidence" value="ECO:0007669"/>
    <property type="project" value="TreeGrafter"/>
</dbReference>
<evidence type="ECO:0000259" key="1">
    <source>
        <dbReference type="Pfam" id="PF00248"/>
    </source>
</evidence>
<keyword evidence="3" id="KW-1185">Reference proteome</keyword>
<dbReference type="AlphaFoldDB" id="A0A8H4QZZ9"/>
<protein>
    <recommendedName>
        <fullName evidence="1">NADP-dependent oxidoreductase domain-containing protein</fullName>
    </recommendedName>
</protein>
<dbReference type="GO" id="GO:0005829">
    <property type="term" value="C:cytosol"/>
    <property type="evidence" value="ECO:0007669"/>
    <property type="project" value="TreeGrafter"/>
</dbReference>
<feature type="domain" description="NADP-dependent oxidoreductase" evidence="1">
    <location>
        <begin position="71"/>
        <end position="381"/>
    </location>
</feature>